<evidence type="ECO:0000313" key="1">
    <source>
        <dbReference type="EMBL" id="SDS62684.1"/>
    </source>
</evidence>
<reference evidence="1 2" key="1">
    <citation type="submission" date="2016-10" db="EMBL/GenBank/DDBJ databases">
        <authorList>
            <person name="de Groot N.N."/>
        </authorList>
    </citation>
    <scope>NUCLEOTIDE SEQUENCE [LARGE SCALE GENOMIC DNA]</scope>
    <source>
        <strain evidence="1 2">DSM 43941</strain>
    </source>
</reference>
<dbReference type="STRING" id="113562.SAMN04489716_1216"/>
<gene>
    <name evidence="1" type="ORF">SAMN04489716_1216</name>
</gene>
<dbReference type="EMBL" id="LT629758">
    <property type="protein sequence ID" value="SDS62684.1"/>
    <property type="molecule type" value="Genomic_DNA"/>
</dbReference>
<sequence>MYYLVAVIAEAGMLRDRVDRMEHGAVAMLRDGMALVPVSQALFEELTGSEHHGLFSERMPPAFDRVLAEWSTHGPLAFVQADFFGGDGDQTATVWRDGAPAWGPVHDRRFDGPREQWPINAALAQLGLRSAGWTYSSNPTLAVDLFDQIGLGMERDMTDWLDHARSGATPAPYEDLVRELKRRETEEALAGIRPALNGREIMTLLNIPSGPLVGAATRRLKELHLERGPLPHEVAEAELHTWAHEQGIA</sequence>
<organism evidence="1 2">
    <name type="scientific">Actinoplanes derwentensis</name>
    <dbReference type="NCBI Taxonomy" id="113562"/>
    <lineage>
        <taxon>Bacteria</taxon>
        <taxon>Bacillati</taxon>
        <taxon>Actinomycetota</taxon>
        <taxon>Actinomycetes</taxon>
        <taxon>Micromonosporales</taxon>
        <taxon>Micromonosporaceae</taxon>
        <taxon>Actinoplanes</taxon>
    </lineage>
</organism>
<proteinExistence type="predicted"/>
<dbReference type="RefSeq" id="WP_197686130.1">
    <property type="nucleotide sequence ID" value="NZ_BOMJ01000020.1"/>
</dbReference>
<dbReference type="SUPFAM" id="SSF81891">
    <property type="entry name" value="Poly A polymerase C-terminal region-like"/>
    <property type="match status" value="1"/>
</dbReference>
<name>A0A1H1TRB7_9ACTN</name>
<dbReference type="Proteomes" id="UP000198688">
    <property type="component" value="Chromosome I"/>
</dbReference>
<dbReference type="AlphaFoldDB" id="A0A1H1TRB7"/>
<protein>
    <submittedName>
        <fullName evidence="1">Uncharacterized protein</fullName>
    </submittedName>
</protein>
<evidence type="ECO:0000313" key="2">
    <source>
        <dbReference type="Proteomes" id="UP000198688"/>
    </source>
</evidence>
<accession>A0A1H1TRB7</accession>
<keyword evidence="2" id="KW-1185">Reference proteome</keyword>